<accession>A0A1X3CZ39</accession>
<dbReference type="PANTHER" id="PTHR42724">
    <property type="entry name" value="TETRAACYLDISACCHARIDE 4'-KINASE"/>
    <property type="match status" value="1"/>
</dbReference>
<evidence type="ECO:0000256" key="8">
    <source>
        <dbReference type="ARBA" id="ARBA00022741"/>
    </source>
</evidence>
<dbReference type="GO" id="GO:0005886">
    <property type="term" value="C:plasma membrane"/>
    <property type="evidence" value="ECO:0007669"/>
    <property type="project" value="TreeGrafter"/>
</dbReference>
<evidence type="ECO:0000256" key="11">
    <source>
        <dbReference type="ARBA" id="ARBA00023098"/>
    </source>
</evidence>
<evidence type="ECO:0000256" key="2">
    <source>
        <dbReference type="ARBA" id="ARBA00004870"/>
    </source>
</evidence>
<dbReference type="GO" id="GO:0009029">
    <property type="term" value="F:lipid-A 4'-kinase activity"/>
    <property type="evidence" value="ECO:0007669"/>
    <property type="project" value="UniProtKB-UniRule"/>
</dbReference>
<dbReference type="GO" id="GO:0009244">
    <property type="term" value="P:lipopolysaccharide core region biosynthetic process"/>
    <property type="evidence" value="ECO:0007669"/>
    <property type="project" value="TreeGrafter"/>
</dbReference>
<keyword evidence="5 13" id="KW-0444">Lipid biosynthesis</keyword>
<dbReference type="GO" id="GO:0005524">
    <property type="term" value="F:ATP binding"/>
    <property type="evidence" value="ECO:0007669"/>
    <property type="project" value="UniProtKB-UniRule"/>
</dbReference>
<comment type="catalytic activity">
    <reaction evidence="13">
        <text>a lipid A disaccharide + ATP = a lipid IVA + ADP + H(+)</text>
        <dbReference type="Rhea" id="RHEA:67840"/>
        <dbReference type="ChEBI" id="CHEBI:15378"/>
        <dbReference type="ChEBI" id="CHEBI:30616"/>
        <dbReference type="ChEBI" id="CHEBI:176343"/>
        <dbReference type="ChEBI" id="CHEBI:176425"/>
        <dbReference type="ChEBI" id="CHEBI:456216"/>
        <dbReference type="EC" id="2.7.1.130"/>
    </reaction>
</comment>
<evidence type="ECO:0000256" key="12">
    <source>
        <dbReference type="ARBA" id="ARBA00029757"/>
    </source>
</evidence>
<evidence type="ECO:0000313" key="15">
    <source>
        <dbReference type="Proteomes" id="UP000279284"/>
    </source>
</evidence>
<feature type="binding site" evidence="13">
    <location>
        <begin position="62"/>
        <end position="69"/>
    </location>
    <ligand>
        <name>ATP</name>
        <dbReference type="ChEBI" id="CHEBI:30616"/>
    </ligand>
</feature>
<evidence type="ECO:0000256" key="7">
    <source>
        <dbReference type="ARBA" id="ARBA00022679"/>
    </source>
</evidence>
<evidence type="ECO:0000256" key="5">
    <source>
        <dbReference type="ARBA" id="ARBA00022516"/>
    </source>
</evidence>
<comment type="function">
    <text evidence="1 13">Transfers the gamma-phosphate of ATP to the 4'-position of a tetraacyldisaccharide 1-phosphate intermediate (termed DS-1-P) to form tetraacyldisaccharide 1,4'-bis-phosphate (lipid IVA).</text>
</comment>
<evidence type="ECO:0000256" key="6">
    <source>
        <dbReference type="ARBA" id="ARBA00022556"/>
    </source>
</evidence>
<dbReference type="OrthoDB" id="9766423at2"/>
<dbReference type="KEGG" id="nci:NCTC10296_01879"/>
<keyword evidence="8 13" id="KW-0547">Nucleotide-binding</keyword>
<dbReference type="HAMAP" id="MF_00409">
    <property type="entry name" value="LpxK"/>
    <property type="match status" value="1"/>
</dbReference>
<dbReference type="EC" id="2.7.1.130" evidence="3 13"/>
<evidence type="ECO:0000256" key="1">
    <source>
        <dbReference type="ARBA" id="ARBA00002274"/>
    </source>
</evidence>
<dbReference type="AlphaFoldDB" id="A0A1X3CZ39"/>
<dbReference type="InterPro" id="IPR003758">
    <property type="entry name" value="LpxK"/>
</dbReference>
<keyword evidence="10 13" id="KW-0067">ATP-binding</keyword>
<reference evidence="14 15" key="1">
    <citation type="submission" date="2018-12" db="EMBL/GenBank/DDBJ databases">
        <authorList>
            <consortium name="Pathogen Informatics"/>
        </authorList>
    </citation>
    <scope>NUCLEOTIDE SEQUENCE [LARGE SCALE GENOMIC DNA]</scope>
    <source>
        <strain evidence="14 15">NCTC10296</strain>
    </source>
</reference>
<dbReference type="InterPro" id="IPR027417">
    <property type="entry name" value="P-loop_NTPase"/>
</dbReference>
<keyword evidence="7 13" id="KW-0808">Transferase</keyword>
<dbReference type="RefSeq" id="WP_085416190.1">
    <property type="nucleotide sequence ID" value="NZ_CAUJPY010000003.1"/>
</dbReference>
<dbReference type="EMBL" id="LR134313">
    <property type="protein sequence ID" value="VEF02602.1"/>
    <property type="molecule type" value="Genomic_DNA"/>
</dbReference>
<keyword evidence="9 13" id="KW-0418">Kinase</keyword>
<dbReference type="STRING" id="493.BWD07_04495"/>
<evidence type="ECO:0000313" key="14">
    <source>
        <dbReference type="EMBL" id="VEF02602.1"/>
    </source>
</evidence>
<dbReference type="GO" id="GO:0009245">
    <property type="term" value="P:lipid A biosynthetic process"/>
    <property type="evidence" value="ECO:0007669"/>
    <property type="project" value="UniProtKB-UniRule"/>
</dbReference>
<gene>
    <name evidence="13 14" type="primary">lpxK</name>
    <name evidence="14" type="ORF">NCTC10296_01879</name>
</gene>
<proteinExistence type="inferred from homology"/>
<keyword evidence="11 13" id="KW-0443">Lipid metabolism</keyword>
<evidence type="ECO:0000256" key="10">
    <source>
        <dbReference type="ARBA" id="ARBA00022840"/>
    </source>
</evidence>
<dbReference type="Proteomes" id="UP000279284">
    <property type="component" value="Chromosome"/>
</dbReference>
<dbReference type="SUPFAM" id="SSF52540">
    <property type="entry name" value="P-loop containing nucleoside triphosphate hydrolases"/>
    <property type="match status" value="1"/>
</dbReference>
<comment type="pathway">
    <text evidence="2 13">Glycolipid biosynthesis; lipid IV(A) biosynthesis; lipid IV(A) from (3R)-3-hydroxytetradecanoyl-[acyl-carrier-protein] and UDP-N-acetyl-alpha-D-glucosamine: step 6/6.</text>
</comment>
<dbReference type="PANTHER" id="PTHR42724:SF1">
    <property type="entry name" value="TETRAACYLDISACCHARIDE 4'-KINASE, MITOCHONDRIAL-RELATED"/>
    <property type="match status" value="1"/>
</dbReference>
<sequence>MPKLHQIIEHHWQRPKPWLSFLLSPLSRLFGLIAARRRQRYLSAKTANEKLAVPLVIVGNIHAGGAGKTPVVAALVTELQQRGFQTGIISRGYGRQNNAVHVLTPDSTVQDAGDEPLLLYRQTGAPTAVAAKRAEAGKALLAAYPNLDLIVADDGLQHYALARDMEIIVFPAADAGRRDLDLLPNGNLREPLSRLASADAVLISGGSVHTRLPCLSENHPLFFSRLETQPIYRLGNPQQKLNPGDTANAKIIAAAGIAKPERFFNTLTGMGLKLSQTLALPDHADISQFEFPKADIIVITEKDAVKLSDRHLENVWVLPVCAIIEPDLASFVIQHLQLQPSGEREL</sequence>
<name>A0A1X3CZ39_9NEIS</name>
<evidence type="ECO:0000256" key="9">
    <source>
        <dbReference type="ARBA" id="ARBA00022777"/>
    </source>
</evidence>
<organism evidence="14 15">
    <name type="scientific">Neisseria canis</name>
    <dbReference type="NCBI Taxonomy" id="493"/>
    <lineage>
        <taxon>Bacteria</taxon>
        <taxon>Pseudomonadati</taxon>
        <taxon>Pseudomonadota</taxon>
        <taxon>Betaproteobacteria</taxon>
        <taxon>Neisseriales</taxon>
        <taxon>Neisseriaceae</taxon>
        <taxon>Neisseria</taxon>
    </lineage>
</organism>
<keyword evidence="15" id="KW-1185">Reference proteome</keyword>
<evidence type="ECO:0000256" key="4">
    <source>
        <dbReference type="ARBA" id="ARBA00016436"/>
    </source>
</evidence>
<evidence type="ECO:0000256" key="3">
    <source>
        <dbReference type="ARBA" id="ARBA00012071"/>
    </source>
</evidence>
<evidence type="ECO:0000256" key="13">
    <source>
        <dbReference type="HAMAP-Rule" id="MF_00409"/>
    </source>
</evidence>
<dbReference type="Pfam" id="PF02606">
    <property type="entry name" value="LpxK"/>
    <property type="match status" value="1"/>
</dbReference>
<keyword evidence="6 13" id="KW-0441">Lipid A biosynthesis</keyword>
<dbReference type="NCBIfam" id="TIGR00682">
    <property type="entry name" value="lpxK"/>
    <property type="match status" value="1"/>
</dbReference>
<comment type="similarity">
    <text evidence="13">Belongs to the LpxK family.</text>
</comment>
<protein>
    <recommendedName>
        <fullName evidence="4 13">Tetraacyldisaccharide 4'-kinase</fullName>
        <ecNumber evidence="3 13">2.7.1.130</ecNumber>
    </recommendedName>
    <alternativeName>
        <fullName evidence="12 13">Lipid A 4'-kinase</fullName>
    </alternativeName>
</protein>
<dbReference type="UniPathway" id="UPA00359">
    <property type="reaction ID" value="UER00482"/>
</dbReference>